<dbReference type="InterPro" id="IPR036525">
    <property type="entry name" value="Tubulin/FtsZ_GTPase_sf"/>
</dbReference>
<feature type="domain" description="Tubulin/FtsZ GTPase" evidence="12">
    <location>
        <begin position="80"/>
        <end position="277"/>
    </location>
</feature>
<dbReference type="GO" id="GO:0003924">
    <property type="term" value="F:GTPase activity"/>
    <property type="evidence" value="ECO:0007669"/>
    <property type="project" value="InterPro"/>
</dbReference>
<dbReference type="InterPro" id="IPR023123">
    <property type="entry name" value="Tubulin_C"/>
</dbReference>
<comment type="cofactor">
    <cofactor evidence="1">
        <name>Mg(2+)</name>
        <dbReference type="ChEBI" id="CHEBI:18420"/>
    </cofactor>
</comment>
<dbReference type="InterPro" id="IPR008280">
    <property type="entry name" value="Tub_FtsZ_C"/>
</dbReference>
<dbReference type="Gene3D" id="1.10.287.600">
    <property type="entry name" value="Helix hairpin bin"/>
    <property type="match status" value="1"/>
</dbReference>
<dbReference type="GO" id="GO:0005200">
    <property type="term" value="F:structural constituent of cytoskeleton"/>
    <property type="evidence" value="ECO:0007669"/>
    <property type="project" value="InterPro"/>
</dbReference>
<keyword evidence="10" id="KW-0342">GTP-binding</keyword>
<evidence type="ECO:0000256" key="11">
    <source>
        <dbReference type="ARBA" id="ARBA00023212"/>
    </source>
</evidence>
<dbReference type="EMBL" id="JAPEVG010000237">
    <property type="protein sequence ID" value="KAJ8473031.1"/>
    <property type="molecule type" value="Genomic_DNA"/>
</dbReference>
<protein>
    <recommendedName>
        <fullName evidence="16">Tubulin beta chain</fullName>
    </recommendedName>
</protein>
<dbReference type="Pfam" id="PF00091">
    <property type="entry name" value="Tubulin"/>
    <property type="match status" value="1"/>
</dbReference>
<dbReference type="GO" id="GO:0007052">
    <property type="term" value="P:mitotic spindle organization"/>
    <property type="evidence" value="ECO:0007669"/>
    <property type="project" value="UniProtKB-ARBA"/>
</dbReference>
<dbReference type="Gene3D" id="3.40.50.1440">
    <property type="entry name" value="Tubulin/FtsZ, GTPase domain"/>
    <property type="match status" value="1"/>
</dbReference>
<reference evidence="14" key="1">
    <citation type="submission" date="2022-11" db="EMBL/GenBank/DDBJ databases">
        <title>Genome Sequence of Cubamyces cubensis.</title>
        <authorList>
            <person name="Buettner E."/>
        </authorList>
    </citation>
    <scope>NUCLEOTIDE SEQUENCE</scope>
    <source>
        <strain evidence="14">MPL-01</strain>
    </source>
</reference>
<evidence type="ECO:0000256" key="10">
    <source>
        <dbReference type="ARBA" id="ARBA00023134"/>
    </source>
</evidence>
<evidence type="ECO:0000313" key="14">
    <source>
        <dbReference type="EMBL" id="KAJ8473031.1"/>
    </source>
</evidence>
<dbReference type="PANTHER" id="PTHR11365:SF2">
    <property type="entry name" value="5-OXOPROLINASE"/>
    <property type="match status" value="1"/>
</dbReference>
<dbReference type="PRINTS" id="PR01163">
    <property type="entry name" value="BETATUBULIN"/>
</dbReference>
<dbReference type="AlphaFoldDB" id="A0AAD7TP69"/>
<dbReference type="SUPFAM" id="SSF55307">
    <property type="entry name" value="Tubulin C-terminal domain-like"/>
    <property type="match status" value="1"/>
</dbReference>
<dbReference type="PRINTS" id="PR01161">
    <property type="entry name" value="TUBULIN"/>
</dbReference>
<keyword evidence="8" id="KW-0547">Nucleotide-binding</keyword>
<dbReference type="GO" id="GO:0017168">
    <property type="term" value="F:5-oxoprolinase (ATP-hydrolyzing) activity"/>
    <property type="evidence" value="ECO:0007669"/>
    <property type="project" value="TreeGrafter"/>
</dbReference>
<evidence type="ECO:0000256" key="5">
    <source>
        <dbReference type="ARBA" id="ARBA00022490"/>
    </source>
</evidence>
<name>A0AAD7TP69_9APHY</name>
<evidence type="ECO:0000259" key="12">
    <source>
        <dbReference type="SMART" id="SM00864"/>
    </source>
</evidence>
<evidence type="ECO:0000256" key="3">
    <source>
        <dbReference type="ARBA" id="ARBA00009636"/>
    </source>
</evidence>
<dbReference type="InterPro" id="IPR000217">
    <property type="entry name" value="Tubulin"/>
</dbReference>
<dbReference type="GO" id="GO:0046872">
    <property type="term" value="F:metal ion binding"/>
    <property type="evidence" value="ECO:0007669"/>
    <property type="project" value="UniProtKB-KW"/>
</dbReference>
<dbReference type="InterPro" id="IPR008040">
    <property type="entry name" value="Hydant_A_N"/>
</dbReference>
<feature type="domain" description="Tubulin/FtsZ 2-layer sandwich" evidence="13">
    <location>
        <begin position="279"/>
        <end position="416"/>
    </location>
</feature>
<dbReference type="Pfam" id="PF01968">
    <property type="entry name" value="Hydantoinase_A"/>
    <property type="match status" value="1"/>
</dbReference>
<comment type="caution">
    <text evidence="14">The sequence shown here is derived from an EMBL/GenBank/DDBJ whole genome shotgun (WGS) entry which is preliminary data.</text>
</comment>
<dbReference type="InterPro" id="IPR003008">
    <property type="entry name" value="Tubulin_FtsZ_GTPase"/>
</dbReference>
<dbReference type="GO" id="GO:0097435">
    <property type="term" value="P:supramolecular fiber organization"/>
    <property type="evidence" value="ECO:0007669"/>
    <property type="project" value="UniProtKB-ARBA"/>
</dbReference>
<evidence type="ECO:0000256" key="1">
    <source>
        <dbReference type="ARBA" id="ARBA00001946"/>
    </source>
</evidence>
<dbReference type="PANTHER" id="PTHR11365">
    <property type="entry name" value="5-OXOPROLINASE RELATED"/>
    <property type="match status" value="1"/>
</dbReference>
<evidence type="ECO:0000256" key="7">
    <source>
        <dbReference type="ARBA" id="ARBA00022723"/>
    </source>
</evidence>
<dbReference type="FunFam" id="1.10.287.600:FF:000006">
    <property type="entry name" value="Tubulin beta chain"/>
    <property type="match status" value="1"/>
</dbReference>
<dbReference type="SUPFAM" id="SSF52490">
    <property type="entry name" value="Tubulin nucleotide-binding domain-like"/>
    <property type="match status" value="1"/>
</dbReference>
<dbReference type="PROSITE" id="PS00227">
    <property type="entry name" value="TUBULIN"/>
    <property type="match status" value="1"/>
</dbReference>
<sequence>MPPVMRLVGYAYGLPEWKYRSILVKDFQFYSFIMREIVHLQTGQCGNQIGAKFWEVVSDEHGIESDGTYKGNNDLQLERINVYYNEVGANKYVPRAVLVDLEPGTMDSVRSGPLGNLFRPDNFVFGQSGAGNNWAKGHYTEGAELVDSVLDVVRKEAEGTDCLQGFQITHSLGGGTGAGMGTLLISKIREEYPDRMMATFSVVPSPKVSDTVVEPYNATLSVHQLVENSDQTFCIDNEALYDICFRTLKLTTPTYGDLNHLVSIVMSGITTCLRFPGQLNSDLRKLAVNMVPFPRLHFFMTGFAPLTARGSQQYRAVTVPELTQQMFDAKNMMAASDPRHGRYLTVAAVFRGKVSMKEVEEQMQNVQNKNSAYFVEWIPNNVLTAQCDIAPRGLKMAVTFLGNSTAIQELFKRVSDQFTAMFKRKAFLHWYTQEGMDEMEFTEAESNMQDLVAEYQQYQDATVEEEVEYEDEVAPEEEPGPFARNYIVSGAHRSVMPAQTIPDRSIRICADRGGTFCDVHASFPDPEKPNERREIVVKLLSQDPANYKDAPTEGIRRVLEIATGEKIPRGTTLSTDKIDYIRLSTTVATNALLERKGHKHALLITRGFRDLLLIGNQSRPRIFDLNIRRPPPLYSSVLEIDERVTLVGYTSDPKAEEHAVQFDENGKIKRGYRGAGWDGQGDAEGPGEVVQGLSGEAVRIMQRPDLVKVREDLQKLYDEGYRSIAIVFCHSYTYPEHELQVAALARTLGFTHVSASSQLLPMIKMVPRGVSSTADAYLTPVLREYLDGFFAGFDEKLRDGKVRSPRVEFMGSDGGLLDLNNFSGLKSILSGPAGGVVGYALTSWDEEKKIPVIGIDVGGTSTDVSRFAGRYEVVYETTTAGVTIQSPQLDINTVAAGGGSCLTFRNGLFLAGPHSAGAEPGPACYRKGGPLAVTDANLVLGRLVPDYFPKIFGKSEQEPLDVEASRSAFDKLAAEINASVSDENKKDLDEIVYGFIKVANETMCRPIRALTEARGYATSKHILASFGGAGGQHACEIAQLLGIKTVLIHHYSSILSAYGLALADRAFELQEPSSTFYTPENRNTLRARLNKLDAQVREELSRQGFEQSRVHTERMLNMRFEGTDTALMVLPTPADGDGSEDFEAAFKRVYKAEFGFLLEKKSIIVDDVKVRGIGKTFDTLGDSVFKEVERIEKRPVDPIKADSTYSVYFDGVGRVKDTPVFLLTSLHVGDTVKGPAMIIDNTQTIVIIPGATAVLTSKHLYITLE</sequence>
<evidence type="ECO:0000256" key="6">
    <source>
        <dbReference type="ARBA" id="ARBA00022701"/>
    </source>
</evidence>
<dbReference type="InterPro" id="IPR037103">
    <property type="entry name" value="Tubulin/FtsZ-like_C"/>
</dbReference>
<keyword evidence="7" id="KW-0479">Metal-binding</keyword>
<evidence type="ECO:0000256" key="2">
    <source>
        <dbReference type="ARBA" id="ARBA00004245"/>
    </source>
</evidence>
<evidence type="ECO:0000256" key="9">
    <source>
        <dbReference type="ARBA" id="ARBA00022842"/>
    </source>
</evidence>
<comment type="subunit">
    <text evidence="4">Dimer of alpha and beta chains. A typical microtubule is a hollow water-filled tube with an outer diameter of 25 nm and an inner diameter of 15 nM. Alpha-beta heterodimers associate head-to-tail to form protofilaments running lengthwise along the microtubule wall with the beta-tubulin subunit facing the microtubule plus end conferring a structural polarity. Microtubules usually have 13 protofilaments but different protofilament numbers can be found in some organisms and specialized cells.</text>
</comment>
<dbReference type="GO" id="GO:0006749">
    <property type="term" value="P:glutathione metabolic process"/>
    <property type="evidence" value="ECO:0007669"/>
    <property type="project" value="TreeGrafter"/>
</dbReference>
<dbReference type="Pfam" id="PF03953">
    <property type="entry name" value="Tubulin_C"/>
    <property type="match status" value="1"/>
</dbReference>
<dbReference type="Pfam" id="PF19278">
    <property type="entry name" value="Hydant_A_C"/>
    <property type="match status" value="1"/>
</dbReference>
<dbReference type="InterPro" id="IPR018316">
    <property type="entry name" value="Tubulin/FtsZ_2-layer-sand-dom"/>
</dbReference>
<dbReference type="CDD" id="cd02187">
    <property type="entry name" value="beta_tubulin"/>
    <property type="match status" value="1"/>
</dbReference>
<dbReference type="SMART" id="SM00864">
    <property type="entry name" value="Tubulin"/>
    <property type="match status" value="1"/>
</dbReference>
<dbReference type="FunFam" id="3.40.50.1440:FF:000003">
    <property type="entry name" value="Tubulin beta chain"/>
    <property type="match status" value="1"/>
</dbReference>
<dbReference type="SMART" id="SM00865">
    <property type="entry name" value="Tubulin_C"/>
    <property type="match status" value="1"/>
</dbReference>
<dbReference type="Pfam" id="PF05378">
    <property type="entry name" value="Hydant_A_N"/>
    <property type="match status" value="1"/>
</dbReference>
<comment type="subcellular location">
    <subcellularLocation>
        <location evidence="2">Cytoplasm</location>
        <location evidence="2">Cytoskeleton</location>
    </subcellularLocation>
</comment>
<dbReference type="Proteomes" id="UP001215151">
    <property type="component" value="Unassembled WGS sequence"/>
</dbReference>
<dbReference type="GO" id="GO:0005874">
    <property type="term" value="C:microtubule"/>
    <property type="evidence" value="ECO:0007669"/>
    <property type="project" value="UniProtKB-KW"/>
</dbReference>
<keyword evidence="5" id="KW-0963">Cytoplasm</keyword>
<dbReference type="FunFam" id="3.30.1330.20:FF:000002">
    <property type="entry name" value="Tubulin beta chain"/>
    <property type="match status" value="1"/>
</dbReference>
<dbReference type="InterPro" id="IPR049517">
    <property type="entry name" value="ACX-like_C"/>
</dbReference>
<dbReference type="InterPro" id="IPR017975">
    <property type="entry name" value="Tubulin_CS"/>
</dbReference>
<dbReference type="InterPro" id="IPR002453">
    <property type="entry name" value="Beta_tubulin"/>
</dbReference>
<keyword evidence="15" id="KW-1185">Reference proteome</keyword>
<comment type="similarity">
    <text evidence="3">Belongs to the tubulin family.</text>
</comment>
<dbReference type="GO" id="GO:0005525">
    <property type="term" value="F:GTP binding"/>
    <property type="evidence" value="ECO:0007669"/>
    <property type="project" value="UniProtKB-KW"/>
</dbReference>
<accession>A0AAD7TP69</accession>
<evidence type="ECO:0000259" key="13">
    <source>
        <dbReference type="SMART" id="SM00865"/>
    </source>
</evidence>
<keyword evidence="9" id="KW-0460">Magnesium</keyword>
<dbReference type="GO" id="GO:0005829">
    <property type="term" value="C:cytosol"/>
    <property type="evidence" value="ECO:0007669"/>
    <property type="project" value="TreeGrafter"/>
</dbReference>
<proteinExistence type="inferred from homology"/>
<gene>
    <name evidence="14" type="ORF">ONZ51_g8121</name>
</gene>
<dbReference type="Gene3D" id="3.30.1330.20">
    <property type="entry name" value="Tubulin/FtsZ, C-terminal domain"/>
    <property type="match status" value="1"/>
</dbReference>
<evidence type="ECO:0000313" key="15">
    <source>
        <dbReference type="Proteomes" id="UP001215151"/>
    </source>
</evidence>
<evidence type="ECO:0000256" key="8">
    <source>
        <dbReference type="ARBA" id="ARBA00022741"/>
    </source>
</evidence>
<dbReference type="InterPro" id="IPR045079">
    <property type="entry name" value="Oxoprolinase-like"/>
</dbReference>
<organism evidence="14 15">
    <name type="scientific">Trametes cubensis</name>
    <dbReference type="NCBI Taxonomy" id="1111947"/>
    <lineage>
        <taxon>Eukaryota</taxon>
        <taxon>Fungi</taxon>
        <taxon>Dikarya</taxon>
        <taxon>Basidiomycota</taxon>
        <taxon>Agaricomycotina</taxon>
        <taxon>Agaricomycetes</taxon>
        <taxon>Polyporales</taxon>
        <taxon>Polyporaceae</taxon>
        <taxon>Trametes</taxon>
    </lineage>
</organism>
<dbReference type="GO" id="GO:0000070">
    <property type="term" value="P:mitotic sister chromatid segregation"/>
    <property type="evidence" value="ECO:0007669"/>
    <property type="project" value="UniProtKB-ARBA"/>
</dbReference>
<evidence type="ECO:0008006" key="16">
    <source>
        <dbReference type="Google" id="ProtNLM"/>
    </source>
</evidence>
<dbReference type="InterPro" id="IPR002821">
    <property type="entry name" value="Hydantoinase_A"/>
</dbReference>
<keyword evidence="6" id="KW-0493">Microtubule</keyword>
<keyword evidence="11" id="KW-0206">Cytoskeleton</keyword>
<evidence type="ECO:0000256" key="4">
    <source>
        <dbReference type="ARBA" id="ARBA00011747"/>
    </source>
</evidence>